<feature type="signal peptide" evidence="1">
    <location>
        <begin position="1"/>
        <end position="22"/>
    </location>
</feature>
<keyword evidence="1" id="KW-0732">Signal</keyword>
<sequence>MFRQNLSLILIFIIFELNQVELIGKSRILYNTIYNTNTIQNSSNSSINNQNIIRNNGPNNMRYYNYIINSNMVRNSVNSSINNVNSMNNMRNNIIRKKDGYLRPFRLLRPLKLKNPDRIFSVNTNPFGISLIGNLINTNKVSGMNRGNVLSNHNQIPNNAIIGNIINTNIS</sequence>
<dbReference type="Proteomes" id="UP000663879">
    <property type="component" value="Unassembled WGS sequence"/>
</dbReference>
<name>A0A813X1S2_9BILA</name>
<evidence type="ECO:0000313" key="3">
    <source>
        <dbReference type="Proteomes" id="UP000663879"/>
    </source>
</evidence>
<comment type="caution">
    <text evidence="2">The sequence shown here is derived from an EMBL/GenBank/DDBJ whole genome shotgun (WGS) entry which is preliminary data.</text>
</comment>
<gene>
    <name evidence="2" type="ORF">OXX778_LOCUS9490</name>
</gene>
<proteinExistence type="predicted"/>
<dbReference type="EMBL" id="CAJNOC010001405">
    <property type="protein sequence ID" value="CAF0861989.1"/>
    <property type="molecule type" value="Genomic_DNA"/>
</dbReference>
<evidence type="ECO:0000313" key="2">
    <source>
        <dbReference type="EMBL" id="CAF0861989.1"/>
    </source>
</evidence>
<evidence type="ECO:0000256" key="1">
    <source>
        <dbReference type="SAM" id="SignalP"/>
    </source>
</evidence>
<organism evidence="2 3">
    <name type="scientific">Brachionus calyciflorus</name>
    <dbReference type="NCBI Taxonomy" id="104777"/>
    <lineage>
        <taxon>Eukaryota</taxon>
        <taxon>Metazoa</taxon>
        <taxon>Spiralia</taxon>
        <taxon>Gnathifera</taxon>
        <taxon>Rotifera</taxon>
        <taxon>Eurotatoria</taxon>
        <taxon>Monogononta</taxon>
        <taxon>Pseudotrocha</taxon>
        <taxon>Ploima</taxon>
        <taxon>Brachionidae</taxon>
        <taxon>Brachionus</taxon>
    </lineage>
</organism>
<feature type="chain" id="PRO_5032593411" evidence="1">
    <location>
        <begin position="23"/>
        <end position="171"/>
    </location>
</feature>
<dbReference type="AlphaFoldDB" id="A0A813X1S2"/>
<accession>A0A813X1S2</accession>
<protein>
    <submittedName>
        <fullName evidence="2">Uncharacterized protein</fullName>
    </submittedName>
</protein>
<keyword evidence="3" id="KW-1185">Reference proteome</keyword>
<reference evidence="2" key="1">
    <citation type="submission" date="2021-02" db="EMBL/GenBank/DDBJ databases">
        <authorList>
            <person name="Nowell W R."/>
        </authorList>
    </citation>
    <scope>NUCLEOTIDE SEQUENCE</scope>
    <source>
        <strain evidence="2">Ploen Becks lab</strain>
    </source>
</reference>